<evidence type="ECO:0000313" key="2">
    <source>
        <dbReference type="EMBL" id="KKM86236.1"/>
    </source>
</evidence>
<name>A0A0F9LGA0_9ZZZZ</name>
<dbReference type="AlphaFoldDB" id="A0A0F9LGA0"/>
<evidence type="ECO:0000256" key="1">
    <source>
        <dbReference type="SAM" id="Phobius"/>
    </source>
</evidence>
<protein>
    <submittedName>
        <fullName evidence="2">Uncharacterized protein</fullName>
    </submittedName>
</protein>
<accession>A0A0F9LGA0</accession>
<organism evidence="2">
    <name type="scientific">marine sediment metagenome</name>
    <dbReference type="NCBI Taxonomy" id="412755"/>
    <lineage>
        <taxon>unclassified sequences</taxon>
        <taxon>metagenomes</taxon>
        <taxon>ecological metagenomes</taxon>
    </lineage>
</organism>
<gene>
    <name evidence="2" type="ORF">LCGC14_1281070</name>
</gene>
<comment type="caution">
    <text evidence="2">The sequence shown here is derived from an EMBL/GenBank/DDBJ whole genome shotgun (WGS) entry which is preliminary data.</text>
</comment>
<sequence length="143" mass="15468">MLFQTDITIPANTAKTSPATVRLGISKGVITKFMVRPRAGHASLAHCVIKYHEHIIAPTTEGMSLSGDAFPIDWEDHIEVLQQPLELKIYGWNEDDTFPHTFTIYVVILPKAALLVFAITAALGGLFGRLLPKRVSTGGGTGG</sequence>
<dbReference type="EMBL" id="LAZR01007288">
    <property type="protein sequence ID" value="KKM86236.1"/>
    <property type="molecule type" value="Genomic_DNA"/>
</dbReference>
<reference evidence="2" key="1">
    <citation type="journal article" date="2015" name="Nature">
        <title>Complex archaea that bridge the gap between prokaryotes and eukaryotes.</title>
        <authorList>
            <person name="Spang A."/>
            <person name="Saw J.H."/>
            <person name="Jorgensen S.L."/>
            <person name="Zaremba-Niedzwiedzka K."/>
            <person name="Martijn J."/>
            <person name="Lind A.E."/>
            <person name="van Eijk R."/>
            <person name="Schleper C."/>
            <person name="Guy L."/>
            <person name="Ettema T.J."/>
        </authorList>
    </citation>
    <scope>NUCLEOTIDE SEQUENCE</scope>
</reference>
<keyword evidence="1" id="KW-1133">Transmembrane helix</keyword>
<keyword evidence="1" id="KW-0472">Membrane</keyword>
<proteinExistence type="predicted"/>
<keyword evidence="1" id="KW-0812">Transmembrane</keyword>
<feature type="transmembrane region" description="Helical" evidence="1">
    <location>
        <begin position="102"/>
        <end position="127"/>
    </location>
</feature>